<evidence type="ECO:0000313" key="3">
    <source>
        <dbReference type="EMBL" id="ETL84715.1"/>
    </source>
</evidence>
<dbReference type="EMBL" id="KI675058">
    <property type="protein sequence ID" value="ETL31459.1"/>
    <property type="molecule type" value="Genomic_DNA"/>
</dbReference>
<name>W2G4P9_PHYNI</name>
<evidence type="ECO:0000313" key="4">
    <source>
        <dbReference type="EMBL" id="ETM37862.1"/>
    </source>
</evidence>
<gene>
    <name evidence="4" type="ORF">L914_15701</name>
    <name evidence="1" type="ORF">L915_15861</name>
    <name evidence="2" type="ORF">L916_15758</name>
    <name evidence="3" type="ORF">L917_15559</name>
</gene>
<dbReference type="AlphaFoldDB" id="W2G4P9"/>
<proteinExistence type="predicted"/>
<dbReference type="Proteomes" id="UP000053864">
    <property type="component" value="Unassembled WGS sequence"/>
</dbReference>
<dbReference type="Proteomes" id="UP000054423">
    <property type="component" value="Unassembled WGS sequence"/>
</dbReference>
<evidence type="ECO:0000313" key="2">
    <source>
        <dbReference type="EMBL" id="ETL31459.1"/>
    </source>
</evidence>
<dbReference type="EMBL" id="KI688294">
    <property type="protein sequence ID" value="ETK78028.1"/>
    <property type="molecule type" value="Genomic_DNA"/>
</dbReference>
<reference evidence="2" key="3">
    <citation type="submission" date="2013-11" db="EMBL/GenBank/DDBJ databases">
        <title>The Genome Sequence of Phytophthora parasitica CJ05E6.</title>
        <authorList>
            <consortium name="The Broad Institute Genomics Platform"/>
            <person name="Russ C."/>
            <person name="Tyler B."/>
            <person name="Panabieres F."/>
            <person name="Shan W."/>
            <person name="Tripathy S."/>
            <person name="Grunwald N."/>
            <person name="Machado M."/>
            <person name="Johnson C.S."/>
            <person name="Arredondo F."/>
            <person name="Hong C."/>
            <person name="Coffey M."/>
            <person name="Young S.K."/>
            <person name="Zeng Q."/>
            <person name="Gargeya S."/>
            <person name="Fitzgerald M."/>
            <person name="Abouelleil A."/>
            <person name="Alvarado L."/>
            <person name="Chapman S.B."/>
            <person name="Gainer-Dewar J."/>
            <person name="Goldberg J."/>
            <person name="Griggs A."/>
            <person name="Gujja S."/>
            <person name="Hansen M."/>
            <person name="Howarth C."/>
            <person name="Imamovic A."/>
            <person name="Ireland A."/>
            <person name="Larimer J."/>
            <person name="McCowan C."/>
            <person name="Murphy C."/>
            <person name="Pearson M."/>
            <person name="Poon T.W."/>
            <person name="Priest M."/>
            <person name="Roberts A."/>
            <person name="Saif S."/>
            <person name="Shea T."/>
            <person name="Sykes S."/>
            <person name="Wortman J."/>
            <person name="Nusbaum C."/>
            <person name="Birren B."/>
        </authorList>
    </citation>
    <scope>NUCLEOTIDE SEQUENCE [LARGE SCALE GENOMIC DNA]</scope>
    <source>
        <strain evidence="2">CJ05E6</strain>
    </source>
</reference>
<organism evidence="1">
    <name type="scientific">Phytophthora nicotianae</name>
    <name type="common">Potato buckeye rot agent</name>
    <name type="synonym">Phytophthora parasitica</name>
    <dbReference type="NCBI Taxonomy" id="4792"/>
    <lineage>
        <taxon>Eukaryota</taxon>
        <taxon>Sar</taxon>
        <taxon>Stramenopiles</taxon>
        <taxon>Oomycota</taxon>
        <taxon>Peronosporomycetes</taxon>
        <taxon>Peronosporales</taxon>
        <taxon>Peronosporaceae</taxon>
        <taxon>Phytophthora</taxon>
    </lineage>
</organism>
<sequence>MQWIFSSRALNVDRTKDGQRKQTGSVDYSSSFGDRLVRERNVKEQSSKPLLQASKWIGCM</sequence>
<evidence type="ECO:0000313" key="1">
    <source>
        <dbReference type="EMBL" id="ETK78028.1"/>
    </source>
</evidence>
<dbReference type="Proteomes" id="UP000053236">
    <property type="component" value="Unassembled WGS sequence"/>
</dbReference>
<dbReference type="EMBL" id="KI681749">
    <property type="protein sequence ID" value="ETL84715.1"/>
    <property type="molecule type" value="Genomic_DNA"/>
</dbReference>
<reference evidence="1" key="2">
    <citation type="submission" date="2013-11" db="EMBL/GenBank/DDBJ databases">
        <title>The Genome Sequence of Phytophthora parasitica CJ02B3.</title>
        <authorList>
            <consortium name="The Broad Institute Genomics Platform"/>
            <person name="Russ C."/>
            <person name="Tyler B."/>
            <person name="Panabieres F."/>
            <person name="Shan W."/>
            <person name="Tripathy S."/>
            <person name="Grunwald N."/>
            <person name="Machado M."/>
            <person name="Johnson C.S."/>
            <person name="Arredondo F."/>
            <person name="Hong C."/>
            <person name="Coffey M."/>
            <person name="Young S.K."/>
            <person name="Zeng Q."/>
            <person name="Gargeya S."/>
            <person name="Fitzgerald M."/>
            <person name="Abouelleil A."/>
            <person name="Alvarado L."/>
            <person name="Chapman S.B."/>
            <person name="Gainer-Dewar J."/>
            <person name="Goldberg J."/>
            <person name="Griggs A."/>
            <person name="Gujja S."/>
            <person name="Hansen M."/>
            <person name="Howarth C."/>
            <person name="Imamovic A."/>
            <person name="Ireland A."/>
            <person name="Larimer J."/>
            <person name="McCowan C."/>
            <person name="Murphy C."/>
            <person name="Pearson M."/>
            <person name="Poon T.W."/>
            <person name="Priest M."/>
            <person name="Roberts A."/>
            <person name="Saif S."/>
            <person name="Shea T."/>
            <person name="Sykes S."/>
            <person name="Wortman J."/>
            <person name="Nusbaum C."/>
            <person name="Birren B."/>
        </authorList>
    </citation>
    <scope>NUCLEOTIDE SEQUENCE [LARGE SCALE GENOMIC DNA]</scope>
    <source>
        <strain evidence="1">CJ02B3</strain>
    </source>
</reference>
<protein>
    <submittedName>
        <fullName evidence="1">Uncharacterized protein</fullName>
    </submittedName>
</protein>
<reference evidence="3" key="1">
    <citation type="submission" date="2013-11" db="EMBL/GenBank/DDBJ databases">
        <title>The Genome Sequence of Phytophthora parasitica CHvinca01.</title>
        <authorList>
            <consortium name="The Broad Institute Genomics Platform"/>
            <person name="Russ C."/>
            <person name="Tyler B."/>
            <person name="Panabieres F."/>
            <person name="Shan W."/>
            <person name="Tripathy S."/>
            <person name="Grunwald N."/>
            <person name="Machado M."/>
            <person name="Johnson C.S."/>
            <person name="Arredondo F."/>
            <person name="Hong C."/>
            <person name="Coffey M."/>
            <person name="Young S.K."/>
            <person name="Zeng Q."/>
            <person name="Gargeya S."/>
            <person name="Fitzgerald M."/>
            <person name="Abouelleil A."/>
            <person name="Alvarado L."/>
            <person name="Chapman S.B."/>
            <person name="Gainer-Dewar J."/>
            <person name="Goldberg J."/>
            <person name="Griggs A."/>
            <person name="Gujja S."/>
            <person name="Hansen M."/>
            <person name="Howarth C."/>
            <person name="Imamovic A."/>
            <person name="Ireland A."/>
            <person name="Larimer J."/>
            <person name="McCowan C."/>
            <person name="Murphy C."/>
            <person name="Pearson M."/>
            <person name="Poon T.W."/>
            <person name="Priest M."/>
            <person name="Roberts A."/>
            <person name="Saif S."/>
            <person name="Shea T."/>
            <person name="Sykes S."/>
            <person name="Wortman J."/>
            <person name="Nusbaum C."/>
            <person name="Birren B."/>
        </authorList>
    </citation>
    <scope>NUCLEOTIDE SEQUENCE [LARGE SCALE GENOMIC DNA]</scope>
    <source>
        <strain evidence="3">CHvinca01</strain>
    </source>
</reference>
<dbReference type="EMBL" id="KI695012">
    <property type="protein sequence ID" value="ETM37862.1"/>
    <property type="molecule type" value="Genomic_DNA"/>
</dbReference>
<accession>W2G4P9</accession>
<dbReference type="Proteomes" id="UP000054532">
    <property type="component" value="Unassembled WGS sequence"/>
</dbReference>
<reference evidence="4" key="4">
    <citation type="submission" date="2013-11" db="EMBL/GenBank/DDBJ databases">
        <title>The Genome Sequence of Phytophthora parasitica IAC_01/95.</title>
        <authorList>
            <consortium name="The Broad Institute Genomics Platform"/>
            <person name="Russ C."/>
            <person name="Tyler B."/>
            <person name="Panabieres F."/>
            <person name="Shan W."/>
            <person name="Tripathy S."/>
            <person name="Grunwald N."/>
            <person name="Machado M."/>
            <person name="Johnson C.S."/>
            <person name="Arredondo F."/>
            <person name="Hong C."/>
            <person name="Coffey M."/>
            <person name="Young S.K."/>
            <person name="Zeng Q."/>
            <person name="Gargeya S."/>
            <person name="Fitzgerald M."/>
            <person name="Abouelleil A."/>
            <person name="Alvarado L."/>
            <person name="Chapman S.B."/>
            <person name="Gainer-Dewar J."/>
            <person name="Goldberg J."/>
            <person name="Griggs A."/>
            <person name="Gujja S."/>
            <person name="Hansen M."/>
            <person name="Howarth C."/>
            <person name="Imamovic A."/>
            <person name="Ireland A."/>
            <person name="Larimer J."/>
            <person name="McCowan C."/>
            <person name="Murphy C."/>
            <person name="Pearson M."/>
            <person name="Poon T.W."/>
            <person name="Priest M."/>
            <person name="Roberts A."/>
            <person name="Saif S."/>
            <person name="Shea T."/>
            <person name="Sykes S."/>
            <person name="Wortman J."/>
            <person name="Nusbaum C."/>
            <person name="Birren B."/>
        </authorList>
    </citation>
    <scope>NUCLEOTIDE SEQUENCE [LARGE SCALE GENOMIC DNA]</scope>
    <source>
        <strain evidence="4">IAC_01/95</strain>
    </source>
</reference>